<feature type="chain" id="PRO_5015922980" evidence="3">
    <location>
        <begin position="42"/>
        <end position="636"/>
    </location>
</feature>
<dbReference type="InterPro" id="IPR051706">
    <property type="entry name" value="Glycosyltransferase_domain"/>
</dbReference>
<dbReference type="EMBL" id="BDRX01000096">
    <property type="protein sequence ID" value="GBF97327.1"/>
    <property type="molecule type" value="Genomic_DNA"/>
</dbReference>
<reference evidence="4 5" key="1">
    <citation type="journal article" date="2018" name="Sci. Rep.">
        <title>Raphidocelis subcapitata (=Pseudokirchneriella subcapitata) provides an insight into genome evolution and environmental adaptations in the Sphaeropleales.</title>
        <authorList>
            <person name="Suzuki S."/>
            <person name="Yamaguchi H."/>
            <person name="Nakajima N."/>
            <person name="Kawachi M."/>
        </authorList>
    </citation>
    <scope>NUCLEOTIDE SEQUENCE [LARGE SCALE GENOMIC DNA]</scope>
    <source>
        <strain evidence="4 5">NIES-35</strain>
    </source>
</reference>
<gene>
    <name evidence="4" type="ORF">Rsub_10018</name>
</gene>
<proteinExistence type="predicted"/>
<feature type="compositionally biased region" description="Low complexity" evidence="2">
    <location>
        <begin position="478"/>
        <end position="487"/>
    </location>
</feature>
<evidence type="ECO:0000256" key="3">
    <source>
        <dbReference type="SAM" id="SignalP"/>
    </source>
</evidence>
<comment type="caution">
    <text evidence="4">The sequence shown here is derived from an EMBL/GenBank/DDBJ whole genome shotgun (WGS) entry which is preliminary data.</text>
</comment>
<dbReference type="SUPFAM" id="SSF53448">
    <property type="entry name" value="Nucleotide-diphospho-sugar transferases"/>
    <property type="match status" value="1"/>
</dbReference>
<dbReference type="PANTHER" id="PTHR32385:SF15">
    <property type="entry name" value="INOSITOL PHOSPHOCERAMIDE MANNOSYLTRANSFERASE 1"/>
    <property type="match status" value="1"/>
</dbReference>
<dbReference type="Proteomes" id="UP000247498">
    <property type="component" value="Unassembled WGS sequence"/>
</dbReference>
<dbReference type="Pfam" id="PF04488">
    <property type="entry name" value="Gly_transf_sug"/>
    <property type="match status" value="1"/>
</dbReference>
<accession>A0A2V0PJ29</accession>
<feature type="region of interest" description="Disordered" evidence="2">
    <location>
        <begin position="465"/>
        <end position="487"/>
    </location>
</feature>
<dbReference type="PANTHER" id="PTHR32385">
    <property type="entry name" value="MANNOSYL PHOSPHORYLINOSITOL CERAMIDE SYNTHASE"/>
    <property type="match status" value="1"/>
</dbReference>
<keyword evidence="3" id="KW-0732">Signal</keyword>
<dbReference type="InterPro" id="IPR007577">
    <property type="entry name" value="GlycoTrfase_DXD_sugar-bd_CS"/>
</dbReference>
<feature type="signal peptide" evidence="3">
    <location>
        <begin position="1"/>
        <end position="41"/>
    </location>
</feature>
<feature type="compositionally biased region" description="Acidic residues" evidence="2">
    <location>
        <begin position="467"/>
        <end position="477"/>
    </location>
</feature>
<keyword evidence="1" id="KW-0808">Transferase</keyword>
<dbReference type="AlphaFoldDB" id="A0A2V0PJ29"/>
<dbReference type="GO" id="GO:0016020">
    <property type="term" value="C:membrane"/>
    <property type="evidence" value="ECO:0007669"/>
    <property type="project" value="GOC"/>
</dbReference>
<evidence type="ECO:0000313" key="5">
    <source>
        <dbReference type="Proteomes" id="UP000247498"/>
    </source>
</evidence>
<feature type="compositionally biased region" description="Gly residues" evidence="2">
    <location>
        <begin position="591"/>
        <end position="622"/>
    </location>
</feature>
<dbReference type="GO" id="GO:0051999">
    <property type="term" value="P:mannosyl-inositol phosphorylceramide biosynthetic process"/>
    <property type="evidence" value="ECO:0007669"/>
    <property type="project" value="TreeGrafter"/>
</dbReference>
<evidence type="ECO:0000313" key="4">
    <source>
        <dbReference type="EMBL" id="GBF97327.1"/>
    </source>
</evidence>
<feature type="region of interest" description="Disordered" evidence="2">
    <location>
        <begin position="591"/>
        <end position="636"/>
    </location>
</feature>
<evidence type="ECO:0000256" key="2">
    <source>
        <dbReference type="SAM" id="MobiDB-lite"/>
    </source>
</evidence>
<dbReference type="InterPro" id="IPR029044">
    <property type="entry name" value="Nucleotide-diphossugar_trans"/>
</dbReference>
<dbReference type="GO" id="GO:0000030">
    <property type="term" value="F:mannosyltransferase activity"/>
    <property type="evidence" value="ECO:0007669"/>
    <property type="project" value="TreeGrafter"/>
</dbReference>
<organism evidence="4 5">
    <name type="scientific">Raphidocelis subcapitata</name>
    <dbReference type="NCBI Taxonomy" id="307507"/>
    <lineage>
        <taxon>Eukaryota</taxon>
        <taxon>Viridiplantae</taxon>
        <taxon>Chlorophyta</taxon>
        <taxon>core chlorophytes</taxon>
        <taxon>Chlorophyceae</taxon>
        <taxon>CS clade</taxon>
        <taxon>Sphaeropleales</taxon>
        <taxon>Selenastraceae</taxon>
        <taxon>Raphidocelis</taxon>
    </lineage>
</organism>
<protein>
    <submittedName>
        <fullName evidence="4">Uncharacterized protein</fullName>
    </submittedName>
</protein>
<keyword evidence="5" id="KW-1185">Reference proteome</keyword>
<dbReference type="OrthoDB" id="513717at2759"/>
<sequence length="636" mass="66410">MRRRGHGGDRACAGGCARFAARLLLAALLAAAAGLPRGTEAAIPRIIHTHHPGWEVRYWDDRSVLDLINADYPWFLPTFKSYKQVVQRSDAARWLILYKYGGVYIDNDVECYSSMEPSLEGLDLALNCELEAPPGKVGNAVLASAPGHPLWPHIVREGMQRAVAPVRPDTPIEVTLDVTGPHITEWGFKTLHGLDLGAEICGVPLTGPGGRRAYAYRLGEWFTPCRWNNASCHLEWARKSFHARQPAALPGAAGARRGAVIGMHMYAATWTNDMAATAQRMRAQAKESFDEAAQFLSSPSDFVEYACLQPATEGPSSPSDTPYEAAARAASEPRLLLCGEFFEDALASGGCSAVVIAGSPDSADYAAEAMLRRRGCRVTAFTPGTELPGLLRAAGEPPVAAASGAGDAAVGGDAASVPPRREPGAATHIRAYVGPVTALLSDPPVLAMLQTLRMAAAAGPAGRAALEEDASGDDDDGGAAARARASGGRARAPARHALLHISCGGCEWDTFHAMFQHATLSGDALDHVEALLLDTPGPVPSDHRALSLYALLYQVHGYVGFLHHRLPNGQLRLGWVRAPWRMAARAAVLGDGGSSGGGTGGDGGGGGTGGGGTGGGGSGSSGGTDAPAAARNRRLQ</sequence>
<name>A0A2V0PJ29_9CHLO</name>
<dbReference type="InParanoid" id="A0A2V0PJ29"/>
<evidence type="ECO:0000256" key="1">
    <source>
        <dbReference type="ARBA" id="ARBA00022679"/>
    </source>
</evidence>
<dbReference type="Gene3D" id="3.90.550.20">
    <property type="match status" value="1"/>
</dbReference>